<feature type="transmembrane region" description="Helical" evidence="20">
    <location>
        <begin position="409"/>
        <end position="426"/>
    </location>
</feature>
<evidence type="ECO:0000259" key="22">
    <source>
        <dbReference type="PROSITE" id="PS50109"/>
    </source>
</evidence>
<dbReference type="GO" id="GO:0051539">
    <property type="term" value="F:4 iron, 4 sulfur cluster binding"/>
    <property type="evidence" value="ECO:0007669"/>
    <property type="project" value="UniProtKB-KW"/>
</dbReference>
<dbReference type="InterPro" id="IPR011990">
    <property type="entry name" value="TPR-like_helical_dom_sf"/>
</dbReference>
<dbReference type="Gene3D" id="3.30.565.10">
    <property type="entry name" value="Histidine kinase-like ATPase, C-terminal domain"/>
    <property type="match status" value="1"/>
</dbReference>
<keyword evidence="20" id="KW-0812">Transmembrane</keyword>
<sequence>MQKFIFLFLFLLSSFAVAAQNDETQQYDSILSVMKNKSIPLMERYYMTGNIENLSREHQIGVLKQLVPEAKEWEDKAVITRLYSIISLSETQLSHMEAAKNYLDSAFVYEGTFSNNNIAGMMYYAAGVYHVTLTDFVEAQKNYYKAAEYFNRNEHKPGILTDVFYNLSVIYVLWQDEKGLAELMKDLEQTPVDFPVQQILKLSVQAQYYYVHYANTKDVAYLDSAAMYNNLAFDVYNTTDNPYDVGHQISDNYLSQALIYCFQGKIQEARNCFETGRKLMNPKQFDSDARILYISGMISYYLGDYSQAENSLRTALEQLESLSEEKQINYDESIVSSYLILAKVYEEQKLYDKALEAERQSMLFSRRLYEQNTRREINTLRVKYNLDQAERNVKQLTVLSEQRARINQLVIGMMVLALVVIFLLAVRYRSRQRLNAHLLQIADLKQQEADLTIELQKAKLEEKENEFQVMVNEARQRRVQSYLEGLEVERNRLARELHDNVSNELVAIRMEIEGGKSTPQEIMNTLKTLHTEVRAISHDLMPPVFKYATLPEILEDYVSQRDKPGKTEITLSIQPEEGWENIPQNTGLEIYRIIQEVTGNALKHAEASRIDISLLWNENRIEIMVADNGKGFDKERKGTGIGMNIIRERVRNLKGQLRIDTAPGKGTKIQVELSTGDL</sequence>
<dbReference type="EC" id="2.7.13.3" evidence="4"/>
<evidence type="ECO:0000256" key="21">
    <source>
        <dbReference type="SAM" id="SignalP"/>
    </source>
</evidence>
<dbReference type="InterPro" id="IPR011712">
    <property type="entry name" value="Sig_transdc_His_kin_sub3_dim/P"/>
</dbReference>
<dbReference type="SMART" id="SM00387">
    <property type="entry name" value="HATPase_c"/>
    <property type="match status" value="1"/>
</dbReference>
<evidence type="ECO:0000256" key="15">
    <source>
        <dbReference type="ARBA" id="ARBA00023012"/>
    </source>
</evidence>
<evidence type="ECO:0000256" key="2">
    <source>
        <dbReference type="ARBA" id="ARBA00001966"/>
    </source>
</evidence>
<evidence type="ECO:0000256" key="11">
    <source>
        <dbReference type="ARBA" id="ARBA00022741"/>
    </source>
</evidence>
<comment type="subcellular location">
    <subcellularLocation>
        <location evidence="3">Cytoplasm</location>
    </subcellularLocation>
</comment>
<keyword evidence="21" id="KW-0732">Signal</keyword>
<feature type="domain" description="Histidine kinase" evidence="22">
    <location>
        <begin position="492"/>
        <end position="677"/>
    </location>
</feature>
<evidence type="ECO:0000256" key="3">
    <source>
        <dbReference type="ARBA" id="ARBA00004496"/>
    </source>
</evidence>
<keyword evidence="9" id="KW-0808">Transferase</keyword>
<dbReference type="InterPro" id="IPR019734">
    <property type="entry name" value="TPR_rpt"/>
</dbReference>
<keyword evidence="10" id="KW-0479">Metal-binding</keyword>
<evidence type="ECO:0000256" key="6">
    <source>
        <dbReference type="ARBA" id="ARBA00022485"/>
    </source>
</evidence>
<evidence type="ECO:0000256" key="7">
    <source>
        <dbReference type="ARBA" id="ARBA00022490"/>
    </source>
</evidence>
<gene>
    <name evidence="23" type="ORF">F3F73_01090</name>
</gene>
<name>A0A7J4XP26_9BACE</name>
<evidence type="ECO:0000256" key="5">
    <source>
        <dbReference type="ARBA" id="ARBA00017322"/>
    </source>
</evidence>
<keyword evidence="11" id="KW-0547">Nucleotide-binding</keyword>
<evidence type="ECO:0000256" key="16">
    <source>
        <dbReference type="ARBA" id="ARBA00023014"/>
    </source>
</evidence>
<dbReference type="Gene3D" id="1.25.40.10">
    <property type="entry name" value="Tetratricopeptide repeat domain"/>
    <property type="match status" value="1"/>
</dbReference>
<reference evidence="23 24" key="1">
    <citation type="journal article" date="2019" name="Nat. Med.">
        <title>A library of human gut bacterial isolates paired with longitudinal multiomics data enables mechanistic microbiome research.</title>
        <authorList>
            <person name="Poyet M."/>
            <person name="Groussin M."/>
            <person name="Gibbons S.M."/>
            <person name="Avila-Pacheco J."/>
            <person name="Jiang X."/>
            <person name="Kearney S.M."/>
            <person name="Perrotta A.R."/>
            <person name="Berdy B."/>
            <person name="Zhao S."/>
            <person name="Lieberman T.D."/>
            <person name="Swanson P.K."/>
            <person name="Smith M."/>
            <person name="Roesemann S."/>
            <person name="Alexander J.E."/>
            <person name="Rich S.A."/>
            <person name="Livny J."/>
            <person name="Vlamakis H."/>
            <person name="Clish C."/>
            <person name="Bullock K."/>
            <person name="Deik A."/>
            <person name="Scott J."/>
            <person name="Pierce K.A."/>
            <person name="Xavier R.J."/>
            <person name="Alm E.J."/>
        </authorList>
    </citation>
    <scope>NUCLEOTIDE SEQUENCE [LARGE SCALE GENOMIC DNA]</scope>
    <source>
        <strain evidence="23 24">BIOML-A10</strain>
    </source>
</reference>
<evidence type="ECO:0000256" key="12">
    <source>
        <dbReference type="ARBA" id="ARBA00022777"/>
    </source>
</evidence>
<keyword evidence="16" id="KW-0411">Iron-sulfur</keyword>
<evidence type="ECO:0000256" key="1">
    <source>
        <dbReference type="ARBA" id="ARBA00000085"/>
    </source>
</evidence>
<keyword evidence="12 23" id="KW-0418">Kinase</keyword>
<evidence type="ECO:0000256" key="13">
    <source>
        <dbReference type="ARBA" id="ARBA00022840"/>
    </source>
</evidence>
<feature type="signal peptide" evidence="21">
    <location>
        <begin position="1"/>
        <end position="18"/>
    </location>
</feature>
<evidence type="ECO:0000256" key="19">
    <source>
        <dbReference type="SAM" id="Coils"/>
    </source>
</evidence>
<dbReference type="GO" id="GO:0016020">
    <property type="term" value="C:membrane"/>
    <property type="evidence" value="ECO:0007669"/>
    <property type="project" value="InterPro"/>
</dbReference>
<dbReference type="PANTHER" id="PTHR24421">
    <property type="entry name" value="NITRATE/NITRITE SENSOR PROTEIN NARX-RELATED"/>
    <property type="match status" value="1"/>
</dbReference>
<dbReference type="SUPFAM" id="SSF48452">
    <property type="entry name" value="TPR-like"/>
    <property type="match status" value="1"/>
</dbReference>
<dbReference type="SUPFAM" id="SSF55874">
    <property type="entry name" value="ATPase domain of HSP90 chaperone/DNA topoisomerase II/histidine kinase"/>
    <property type="match status" value="1"/>
</dbReference>
<evidence type="ECO:0000256" key="18">
    <source>
        <dbReference type="ARBA" id="ARBA00030800"/>
    </source>
</evidence>
<dbReference type="PRINTS" id="PR00344">
    <property type="entry name" value="BCTRLSENSOR"/>
</dbReference>
<dbReference type="Pfam" id="PF07730">
    <property type="entry name" value="HisKA_3"/>
    <property type="match status" value="1"/>
</dbReference>
<keyword evidence="20" id="KW-0472">Membrane</keyword>
<comment type="cofactor">
    <cofactor evidence="2">
        <name>[4Fe-4S] cluster</name>
        <dbReference type="ChEBI" id="CHEBI:49883"/>
    </cofactor>
</comment>
<feature type="chain" id="PRO_5029712531" description="Oxygen sensor histidine kinase NreB" evidence="21">
    <location>
        <begin position="19"/>
        <end position="678"/>
    </location>
</feature>
<dbReference type="PANTHER" id="PTHR24421:SF10">
    <property type="entry name" value="NITRATE_NITRITE SENSOR PROTEIN NARQ"/>
    <property type="match status" value="1"/>
</dbReference>
<evidence type="ECO:0000256" key="10">
    <source>
        <dbReference type="ARBA" id="ARBA00022723"/>
    </source>
</evidence>
<evidence type="ECO:0000256" key="8">
    <source>
        <dbReference type="ARBA" id="ARBA00022553"/>
    </source>
</evidence>
<accession>A0A7J4XP26</accession>
<keyword evidence="14" id="KW-0408">Iron</keyword>
<keyword evidence="7" id="KW-0963">Cytoplasm</keyword>
<comment type="function">
    <text evidence="17">Member of the two-component regulatory system NreB/NreC involved in the control of dissimilatory nitrate/nitrite reduction in response to oxygen. NreB functions as a direct oxygen sensor histidine kinase which is autophosphorylated, in the absence of oxygen, probably at the conserved histidine residue, and transfers its phosphate group probably to a conserved aspartate residue of NreC. NreB/NreC activates the expression of the nitrate (narGHJI) and nitrite (nir) reductase operons, as well as the putative nitrate transporter gene narT.</text>
</comment>
<evidence type="ECO:0000313" key="23">
    <source>
        <dbReference type="EMBL" id="KAA3770577.1"/>
    </source>
</evidence>
<dbReference type="GO" id="GO:0046983">
    <property type="term" value="F:protein dimerization activity"/>
    <property type="evidence" value="ECO:0007669"/>
    <property type="project" value="InterPro"/>
</dbReference>
<keyword evidence="6" id="KW-0004">4Fe-4S</keyword>
<dbReference type="Proteomes" id="UP000422221">
    <property type="component" value="Unassembled WGS sequence"/>
</dbReference>
<dbReference type="PROSITE" id="PS50109">
    <property type="entry name" value="HIS_KIN"/>
    <property type="match status" value="1"/>
</dbReference>
<keyword evidence="20" id="KW-1133">Transmembrane helix</keyword>
<dbReference type="Gene3D" id="1.20.5.1930">
    <property type="match status" value="1"/>
</dbReference>
<keyword evidence="8" id="KW-0597">Phosphoprotein</keyword>
<comment type="caution">
    <text evidence="23">The sequence shown here is derived from an EMBL/GenBank/DDBJ whole genome shotgun (WGS) entry which is preliminary data.</text>
</comment>
<keyword evidence="13" id="KW-0067">ATP-binding</keyword>
<proteinExistence type="predicted"/>
<evidence type="ECO:0000256" key="4">
    <source>
        <dbReference type="ARBA" id="ARBA00012438"/>
    </source>
</evidence>
<dbReference type="InterPro" id="IPR036890">
    <property type="entry name" value="HATPase_C_sf"/>
</dbReference>
<organism evidence="23 24">
    <name type="scientific">Bacteroides salyersiae</name>
    <dbReference type="NCBI Taxonomy" id="291644"/>
    <lineage>
        <taxon>Bacteria</taxon>
        <taxon>Pseudomonadati</taxon>
        <taxon>Bacteroidota</taxon>
        <taxon>Bacteroidia</taxon>
        <taxon>Bacteroidales</taxon>
        <taxon>Bacteroidaceae</taxon>
        <taxon>Bacteroides</taxon>
    </lineage>
</organism>
<dbReference type="RefSeq" id="WP_005925359.1">
    <property type="nucleotide sequence ID" value="NZ_CABKSE010000001.1"/>
</dbReference>
<dbReference type="InterPro" id="IPR003594">
    <property type="entry name" value="HATPase_dom"/>
</dbReference>
<keyword evidence="15" id="KW-0902">Two-component regulatory system</keyword>
<protein>
    <recommendedName>
        <fullName evidence="5">Oxygen sensor histidine kinase NreB</fullName>
        <ecNumber evidence="4">2.7.13.3</ecNumber>
    </recommendedName>
    <alternativeName>
        <fullName evidence="18">Nitrogen regulation protein B</fullName>
    </alternativeName>
</protein>
<dbReference type="AlphaFoldDB" id="A0A7J4XP26"/>
<dbReference type="GO" id="GO:0046872">
    <property type="term" value="F:metal ion binding"/>
    <property type="evidence" value="ECO:0007669"/>
    <property type="project" value="UniProtKB-KW"/>
</dbReference>
<comment type="catalytic activity">
    <reaction evidence="1">
        <text>ATP + protein L-histidine = ADP + protein N-phospho-L-histidine.</text>
        <dbReference type="EC" id="2.7.13.3"/>
    </reaction>
</comment>
<feature type="coiled-coil region" evidence="19">
    <location>
        <begin position="434"/>
        <end position="477"/>
    </location>
</feature>
<dbReference type="InterPro" id="IPR005467">
    <property type="entry name" value="His_kinase_dom"/>
</dbReference>
<dbReference type="EMBL" id="VWMK01000001">
    <property type="protein sequence ID" value="KAA3770577.1"/>
    <property type="molecule type" value="Genomic_DNA"/>
</dbReference>
<evidence type="ECO:0000256" key="20">
    <source>
        <dbReference type="SAM" id="Phobius"/>
    </source>
</evidence>
<dbReference type="InterPro" id="IPR050482">
    <property type="entry name" value="Sensor_HK_TwoCompSys"/>
</dbReference>
<dbReference type="CDD" id="cd16917">
    <property type="entry name" value="HATPase_UhpB-NarQ-NarX-like"/>
    <property type="match status" value="1"/>
</dbReference>
<evidence type="ECO:0000256" key="9">
    <source>
        <dbReference type="ARBA" id="ARBA00022679"/>
    </source>
</evidence>
<evidence type="ECO:0000256" key="17">
    <source>
        <dbReference type="ARBA" id="ARBA00024827"/>
    </source>
</evidence>
<dbReference type="GO" id="GO:0005524">
    <property type="term" value="F:ATP binding"/>
    <property type="evidence" value="ECO:0007669"/>
    <property type="project" value="UniProtKB-KW"/>
</dbReference>
<dbReference type="GO" id="GO:0000155">
    <property type="term" value="F:phosphorelay sensor kinase activity"/>
    <property type="evidence" value="ECO:0007669"/>
    <property type="project" value="InterPro"/>
</dbReference>
<dbReference type="SMART" id="SM00028">
    <property type="entry name" value="TPR"/>
    <property type="match status" value="4"/>
</dbReference>
<dbReference type="Pfam" id="PF02518">
    <property type="entry name" value="HATPase_c"/>
    <property type="match status" value="1"/>
</dbReference>
<dbReference type="InterPro" id="IPR004358">
    <property type="entry name" value="Sig_transdc_His_kin-like_C"/>
</dbReference>
<evidence type="ECO:0000313" key="24">
    <source>
        <dbReference type="Proteomes" id="UP000422221"/>
    </source>
</evidence>
<evidence type="ECO:0000256" key="14">
    <source>
        <dbReference type="ARBA" id="ARBA00023004"/>
    </source>
</evidence>
<keyword evidence="19" id="KW-0175">Coiled coil</keyword>
<dbReference type="GO" id="GO:0005737">
    <property type="term" value="C:cytoplasm"/>
    <property type="evidence" value="ECO:0007669"/>
    <property type="project" value="UniProtKB-SubCell"/>
</dbReference>